<dbReference type="Gene3D" id="3.40.50.720">
    <property type="entry name" value="NAD(P)-binding Rossmann-like Domain"/>
    <property type="match status" value="2"/>
</dbReference>
<evidence type="ECO:0000256" key="4">
    <source>
        <dbReference type="ARBA" id="ARBA00011738"/>
    </source>
</evidence>
<dbReference type="Pfam" id="PF00725">
    <property type="entry name" value="3HCDH"/>
    <property type="match status" value="1"/>
</dbReference>
<evidence type="ECO:0000259" key="12">
    <source>
        <dbReference type="Pfam" id="PF00725"/>
    </source>
</evidence>
<evidence type="ECO:0000256" key="1">
    <source>
        <dbReference type="ARBA" id="ARBA00004496"/>
    </source>
</evidence>
<comment type="subunit">
    <text evidence="4">Homodimer.</text>
</comment>
<keyword evidence="6" id="KW-0597">Phosphoprotein</keyword>
<sequence length="287" mass="30922">MPIVTIVGAGVIGISWARLFAGAGWEVRVSDPRPDLEQALQGIDAAAVADLAEALRDADFVQENGPERMELKRTLLNAAAEHAKGDAILASSTSSLLPSALSEGNPAADRILVGHPFNPPELMPLVEIVPSPATSPEVVERAYAVYESLGRQPVRLKQEIRGFVGNRLQKVFAEQASYLVQQGIIEPGELDTLVRNSLGLRWATIGPFESRHLGGGPGGIRHLAANVGSQMNFENGMPDPALNEKVFESVEAAYGTGVDSYRELAERRDRRTRAILAALKEADEQED</sequence>
<keyword evidence="5" id="KW-0963">Cytoplasm</keyword>
<protein>
    <recommendedName>
        <fullName evidence="10">L-gulonate 3-dehydrogenase</fullName>
        <ecNumber evidence="9">1.1.1.45</ecNumber>
    </recommendedName>
    <alternativeName>
        <fullName evidence="10">L-gulonate 3-dehydrogenase</fullName>
    </alternativeName>
</protein>
<dbReference type="InterPro" id="IPR008927">
    <property type="entry name" value="6-PGluconate_DH-like_C_sf"/>
</dbReference>
<evidence type="ECO:0000256" key="7">
    <source>
        <dbReference type="ARBA" id="ARBA00023002"/>
    </source>
</evidence>
<dbReference type="InterPro" id="IPR006176">
    <property type="entry name" value="3-OHacyl-CoA_DH_NAD-bd"/>
</dbReference>
<comment type="subcellular location">
    <subcellularLocation>
        <location evidence="1">Cytoplasm</location>
    </subcellularLocation>
</comment>
<dbReference type="PANTHER" id="PTHR48075">
    <property type="entry name" value="3-HYDROXYACYL-COA DEHYDROGENASE FAMILY PROTEIN"/>
    <property type="match status" value="1"/>
</dbReference>
<keyword evidence="7" id="KW-0560">Oxidoreductase</keyword>
<feature type="domain" description="3-hydroxyacyl-CoA dehydrogenase C-terminal" evidence="12">
    <location>
        <begin position="162"/>
        <end position="232"/>
    </location>
</feature>
<dbReference type="AlphaFoldDB" id="A0A857MIM0"/>
<dbReference type="GO" id="GO:0070403">
    <property type="term" value="F:NAD+ binding"/>
    <property type="evidence" value="ECO:0007669"/>
    <property type="project" value="InterPro"/>
</dbReference>
<dbReference type="EC" id="1.1.1.45" evidence="9"/>
<proteinExistence type="inferred from homology"/>
<dbReference type="InterPro" id="IPR036291">
    <property type="entry name" value="NAD(P)-bd_dom_sf"/>
</dbReference>
<evidence type="ECO:0000256" key="6">
    <source>
        <dbReference type="ARBA" id="ARBA00022553"/>
    </source>
</evidence>
<comment type="pathway">
    <text evidence="2">Lipid metabolism; butanoate metabolism.</text>
</comment>
<feature type="domain" description="3-hydroxyacyl-CoA dehydrogenase NAD binding" evidence="13">
    <location>
        <begin position="4"/>
        <end position="157"/>
    </location>
</feature>
<evidence type="ECO:0000256" key="9">
    <source>
        <dbReference type="ARBA" id="ARBA00038962"/>
    </source>
</evidence>
<evidence type="ECO:0000256" key="3">
    <source>
        <dbReference type="ARBA" id="ARBA00009463"/>
    </source>
</evidence>
<gene>
    <name evidence="14" type="ORF">GII30_16975</name>
</gene>
<dbReference type="InterPro" id="IPR022694">
    <property type="entry name" value="3-OHacyl-CoA_DH"/>
</dbReference>
<comment type="similarity">
    <text evidence="3">Belongs to the 3-hydroxyacyl-CoA dehydrogenase family.</text>
</comment>
<dbReference type="GO" id="GO:0006631">
    <property type="term" value="P:fatty acid metabolic process"/>
    <property type="evidence" value="ECO:0007669"/>
    <property type="project" value="InterPro"/>
</dbReference>
<evidence type="ECO:0000259" key="13">
    <source>
        <dbReference type="Pfam" id="PF02737"/>
    </source>
</evidence>
<evidence type="ECO:0000256" key="10">
    <source>
        <dbReference type="ARBA" id="ARBA00042709"/>
    </source>
</evidence>
<dbReference type="PIRSF" id="PIRSF000105">
    <property type="entry name" value="HCDH"/>
    <property type="match status" value="1"/>
</dbReference>
<organism evidence="14">
    <name type="scientific">Gordonia amarae</name>
    <dbReference type="NCBI Taxonomy" id="36821"/>
    <lineage>
        <taxon>Bacteria</taxon>
        <taxon>Bacillati</taxon>
        <taxon>Actinomycetota</taxon>
        <taxon>Actinomycetes</taxon>
        <taxon>Mycobacteriales</taxon>
        <taxon>Gordoniaceae</taxon>
        <taxon>Gordonia</taxon>
    </lineage>
</organism>
<dbReference type="RefSeq" id="WP_005190419.1">
    <property type="nucleotide sequence ID" value="NZ_CP045804.1"/>
</dbReference>
<dbReference type="InterPro" id="IPR006108">
    <property type="entry name" value="3HC_DH_C"/>
</dbReference>
<evidence type="ECO:0000313" key="14">
    <source>
        <dbReference type="EMBL" id="QHN40610.1"/>
    </source>
</evidence>
<dbReference type="GO" id="GO:0016616">
    <property type="term" value="F:oxidoreductase activity, acting on the CH-OH group of donors, NAD or NADP as acceptor"/>
    <property type="evidence" value="ECO:0007669"/>
    <property type="project" value="InterPro"/>
</dbReference>
<dbReference type="SUPFAM" id="SSF51735">
    <property type="entry name" value="NAD(P)-binding Rossmann-fold domains"/>
    <property type="match status" value="1"/>
</dbReference>
<dbReference type="Gene3D" id="1.10.1040.10">
    <property type="entry name" value="N-(1-d-carboxylethyl)-l-norvaline Dehydrogenase, domain 2"/>
    <property type="match status" value="1"/>
</dbReference>
<evidence type="ECO:0000256" key="8">
    <source>
        <dbReference type="ARBA" id="ARBA00023027"/>
    </source>
</evidence>
<dbReference type="EMBL" id="CP045810">
    <property type="protein sequence ID" value="QHN40610.1"/>
    <property type="molecule type" value="Genomic_DNA"/>
</dbReference>
<evidence type="ECO:0000256" key="5">
    <source>
        <dbReference type="ARBA" id="ARBA00022490"/>
    </source>
</evidence>
<name>A0A857MIM0_9ACTN</name>
<dbReference type="InterPro" id="IPR013328">
    <property type="entry name" value="6PGD_dom2"/>
</dbReference>
<dbReference type="PANTHER" id="PTHR48075:SF1">
    <property type="entry name" value="LAMBDA-CRYSTALLIN HOMOLOG"/>
    <property type="match status" value="1"/>
</dbReference>
<evidence type="ECO:0000256" key="2">
    <source>
        <dbReference type="ARBA" id="ARBA00005086"/>
    </source>
</evidence>
<reference evidence="14" key="1">
    <citation type="journal article" date="2021" name="Nat. Microbiol.">
        <title>Cocultivation of an ultrasmall environmental parasitic bacterium with lytic ability against bacteria associated with wastewater foams.</title>
        <authorList>
            <person name="Batinovic S."/>
            <person name="Rose J.J.A."/>
            <person name="Ratcliffe J."/>
            <person name="Seviour R.J."/>
            <person name="Petrovski S."/>
        </authorList>
    </citation>
    <scope>NUCLEOTIDE SEQUENCE</scope>
    <source>
        <strain evidence="14">CON44</strain>
    </source>
</reference>
<dbReference type="SUPFAM" id="SSF48179">
    <property type="entry name" value="6-phosphogluconate dehydrogenase C-terminal domain-like"/>
    <property type="match status" value="1"/>
</dbReference>
<dbReference type="Pfam" id="PF02737">
    <property type="entry name" value="3HCDH_N"/>
    <property type="match status" value="1"/>
</dbReference>
<accession>A0A857MIM0</accession>
<keyword evidence="8" id="KW-0520">NAD</keyword>
<evidence type="ECO:0000256" key="11">
    <source>
        <dbReference type="PIRSR" id="PIRSR000105-1"/>
    </source>
</evidence>
<feature type="site" description="Important for catalytic activity" evidence="11">
    <location>
        <position position="115"/>
    </location>
</feature>